<proteinExistence type="predicted"/>
<name>A0ACB7XNU3_9ERIC</name>
<accession>A0ACB7XNU3</accession>
<keyword evidence="2" id="KW-1185">Reference proteome</keyword>
<sequence>MEVDQTMEKISGSSSDLILEGGGINTPNQGSEENVQNDVLGQLDWKFGSREELLDTLRAFFSMQGYAIAIRTSTKGRYVTIGCDRGGSYRNKWHVPIERRQRRTATRLINCPFEIRGKRQDDGFWVFEVKNSSHNHEPSSDMAGHPSCRRLSKEEIMTIQEMTRSGVPPRQILSKLRLRNPKLQAVSRTIYNMKNKLRKENMGGRTMIQALFEELCQEDWSTFLSMWNQVLNSLNEEEFEQAWAFFEVLYNEKPDVISYIRRTWLPFKERFVKAWTDNCIHFGNRVSSRAEGAHSKLKKYLQVSIGDLHEVKNKICLAIENEFNEIKMQLLSERIRIAHQSNICFFKELVTHVSVFAMKELLKQYEMMRHGTMQPTCTGHFFASMGLPCAHKMIQWKGKTLPLDTIHSQWRIDVRSFSLPRCEQVEHGASQERISQVIDPSLPTIFEPIIQVHKGRPPTSKKGKASTSTTRNPSQFELIDAPRKCSICKVAGHNSRTCPSNKLGPNEFNPSHGVDIAYDGSRRDEARVEAFDRALLISRHMIIAEEEEEHVQTRNSIIREEEEEEEEE</sequence>
<evidence type="ECO:0000313" key="2">
    <source>
        <dbReference type="Proteomes" id="UP000828048"/>
    </source>
</evidence>
<reference evidence="1 2" key="1">
    <citation type="journal article" date="2021" name="Hortic Res">
        <title>High-quality reference genome and annotation aids understanding of berry development for evergreen blueberry (Vaccinium darrowii).</title>
        <authorList>
            <person name="Yu J."/>
            <person name="Hulse-Kemp A.M."/>
            <person name="Babiker E."/>
            <person name="Staton M."/>
        </authorList>
    </citation>
    <scope>NUCLEOTIDE SEQUENCE [LARGE SCALE GENOMIC DNA]</scope>
    <source>
        <strain evidence="2">cv. NJ 8807/NJ 8810</strain>
        <tissue evidence="1">Young leaf</tissue>
    </source>
</reference>
<organism evidence="1 2">
    <name type="scientific">Vaccinium darrowii</name>
    <dbReference type="NCBI Taxonomy" id="229202"/>
    <lineage>
        <taxon>Eukaryota</taxon>
        <taxon>Viridiplantae</taxon>
        <taxon>Streptophyta</taxon>
        <taxon>Embryophyta</taxon>
        <taxon>Tracheophyta</taxon>
        <taxon>Spermatophyta</taxon>
        <taxon>Magnoliopsida</taxon>
        <taxon>eudicotyledons</taxon>
        <taxon>Gunneridae</taxon>
        <taxon>Pentapetalae</taxon>
        <taxon>asterids</taxon>
        <taxon>Ericales</taxon>
        <taxon>Ericaceae</taxon>
        <taxon>Vaccinioideae</taxon>
        <taxon>Vaccinieae</taxon>
        <taxon>Vaccinium</taxon>
    </lineage>
</organism>
<comment type="caution">
    <text evidence="1">The sequence shown here is derived from an EMBL/GenBank/DDBJ whole genome shotgun (WGS) entry which is preliminary data.</text>
</comment>
<evidence type="ECO:0000313" key="1">
    <source>
        <dbReference type="EMBL" id="KAH7842575.1"/>
    </source>
</evidence>
<dbReference type="Proteomes" id="UP000828048">
    <property type="component" value="Chromosome 1"/>
</dbReference>
<protein>
    <submittedName>
        <fullName evidence="1">Uncharacterized protein</fullName>
    </submittedName>
</protein>
<gene>
    <name evidence="1" type="ORF">Vadar_006828</name>
</gene>
<dbReference type="EMBL" id="CM037151">
    <property type="protein sequence ID" value="KAH7842575.1"/>
    <property type="molecule type" value="Genomic_DNA"/>
</dbReference>